<dbReference type="GO" id="GO:0006313">
    <property type="term" value="P:DNA transposition"/>
    <property type="evidence" value="ECO:0007669"/>
    <property type="project" value="InterPro"/>
</dbReference>
<evidence type="ECO:0000313" key="3">
    <source>
        <dbReference type="Proteomes" id="UP000488506"/>
    </source>
</evidence>
<dbReference type="AlphaFoldDB" id="A0A833P042"/>
<dbReference type="GO" id="GO:0004803">
    <property type="term" value="F:transposase activity"/>
    <property type="evidence" value="ECO:0007669"/>
    <property type="project" value="InterPro"/>
</dbReference>
<sequence length="175" mass="21343">MKPHRNSQKRIYIDDAIYFITTNTHMAYPYFEDDILCDLFVDVLLLCQEMKSFELYGYKINSNHMHLLIQPNEIFNISKVMQAIKKNYAQDVNKLLGYYNEGENSNSRLREVDLRKYEGKIKEPLPQFKWQNSYHDRIIRNRKDFYNHLRYIQNQWIKHDLKENKYCFINQEICA</sequence>
<dbReference type="InterPro" id="IPR036515">
    <property type="entry name" value="Transposase_17_sf"/>
</dbReference>
<dbReference type="InterPro" id="IPR052715">
    <property type="entry name" value="RAYT_transposase"/>
</dbReference>
<dbReference type="Proteomes" id="UP000488506">
    <property type="component" value="Unassembled WGS sequence"/>
</dbReference>
<dbReference type="InterPro" id="IPR002686">
    <property type="entry name" value="Transposase_17"/>
</dbReference>
<dbReference type="PANTHER" id="PTHR36966:SF1">
    <property type="entry name" value="REP-ASSOCIATED TYROSINE TRANSPOSASE"/>
    <property type="match status" value="1"/>
</dbReference>
<evidence type="ECO:0000259" key="1">
    <source>
        <dbReference type="SMART" id="SM01321"/>
    </source>
</evidence>
<name>A0A833P042_UNCSA</name>
<dbReference type="EMBL" id="WPAF01000008">
    <property type="protein sequence ID" value="KAF0134457.1"/>
    <property type="molecule type" value="Genomic_DNA"/>
</dbReference>
<comment type="caution">
    <text evidence="2">The sequence shown here is derived from an EMBL/GenBank/DDBJ whole genome shotgun (WGS) entry which is preliminary data.</text>
</comment>
<accession>A0A833P042</accession>
<dbReference type="SMART" id="SM01321">
    <property type="entry name" value="Y1_Tnp"/>
    <property type="match status" value="1"/>
</dbReference>
<dbReference type="SUPFAM" id="SSF143422">
    <property type="entry name" value="Transposase IS200-like"/>
    <property type="match status" value="1"/>
</dbReference>
<dbReference type="PANTHER" id="PTHR36966">
    <property type="entry name" value="REP-ASSOCIATED TYROSINE TRANSPOSASE"/>
    <property type="match status" value="1"/>
</dbReference>
<dbReference type="Pfam" id="PF01797">
    <property type="entry name" value="Y1_Tnp"/>
    <property type="match status" value="1"/>
</dbReference>
<evidence type="ECO:0000313" key="2">
    <source>
        <dbReference type="EMBL" id="KAF0134457.1"/>
    </source>
</evidence>
<dbReference type="Gene3D" id="3.30.70.1290">
    <property type="entry name" value="Transposase IS200-like"/>
    <property type="match status" value="1"/>
</dbReference>
<protein>
    <recommendedName>
        <fullName evidence="1">Transposase IS200-like domain-containing protein</fullName>
    </recommendedName>
</protein>
<proteinExistence type="predicted"/>
<gene>
    <name evidence="2" type="ORF">FD145_682</name>
</gene>
<reference evidence="2 3" key="1">
    <citation type="submission" date="2019-12" db="EMBL/GenBank/DDBJ databases">
        <authorList>
            <person name="Wolfe R."/>
            <person name="Danczak R."/>
            <person name="Wilkins M."/>
        </authorList>
    </citation>
    <scope>NUCLEOTIDE SEQUENCE [LARGE SCALE GENOMIC DNA]</scope>
    <source>
        <strain evidence="2">X2_MaxBin.013</strain>
    </source>
</reference>
<dbReference type="GO" id="GO:0043565">
    <property type="term" value="F:sequence-specific DNA binding"/>
    <property type="evidence" value="ECO:0007669"/>
    <property type="project" value="TreeGrafter"/>
</dbReference>
<organism evidence="2 3">
    <name type="scientific">Candidatus Saganbacteria bacterium</name>
    <dbReference type="NCBI Taxonomy" id="2575572"/>
    <lineage>
        <taxon>Bacteria</taxon>
        <taxon>Bacillati</taxon>
        <taxon>Saganbacteria</taxon>
    </lineage>
</organism>
<feature type="domain" description="Transposase IS200-like" evidence="1">
    <location>
        <begin position="13"/>
        <end position="155"/>
    </location>
</feature>